<keyword evidence="2" id="KW-0472">Membrane</keyword>
<proteinExistence type="predicted"/>
<dbReference type="EMBL" id="BAAAQD010000037">
    <property type="protein sequence ID" value="GAA1566224.1"/>
    <property type="molecule type" value="Genomic_DNA"/>
</dbReference>
<evidence type="ECO:0000313" key="3">
    <source>
        <dbReference type="EMBL" id="GAA1566224.1"/>
    </source>
</evidence>
<feature type="region of interest" description="Disordered" evidence="1">
    <location>
        <begin position="187"/>
        <end position="316"/>
    </location>
</feature>
<feature type="compositionally biased region" description="Basic and acidic residues" evidence="1">
    <location>
        <begin position="284"/>
        <end position="293"/>
    </location>
</feature>
<dbReference type="RefSeq" id="WP_344513166.1">
    <property type="nucleotide sequence ID" value="NZ_BAAAQD010000037.1"/>
</dbReference>
<reference evidence="3 4" key="1">
    <citation type="journal article" date="2019" name="Int. J. Syst. Evol. Microbiol.">
        <title>The Global Catalogue of Microorganisms (GCM) 10K type strain sequencing project: providing services to taxonomists for standard genome sequencing and annotation.</title>
        <authorList>
            <consortium name="The Broad Institute Genomics Platform"/>
            <consortium name="The Broad Institute Genome Sequencing Center for Infectious Disease"/>
            <person name="Wu L."/>
            <person name="Ma J."/>
        </authorList>
    </citation>
    <scope>NUCLEOTIDE SEQUENCE [LARGE SCALE GENOMIC DNA]</scope>
    <source>
        <strain evidence="3 4">JCM 15933</strain>
    </source>
</reference>
<feature type="compositionally biased region" description="Polar residues" evidence="1">
    <location>
        <begin position="252"/>
        <end position="265"/>
    </location>
</feature>
<feature type="compositionally biased region" description="Low complexity" evidence="1">
    <location>
        <begin position="228"/>
        <end position="238"/>
    </location>
</feature>
<feature type="transmembrane region" description="Helical" evidence="2">
    <location>
        <begin position="51"/>
        <end position="72"/>
    </location>
</feature>
<gene>
    <name evidence="3" type="ORF">GCM10009827_104860</name>
</gene>
<keyword evidence="4" id="KW-1185">Reference proteome</keyword>
<dbReference type="Proteomes" id="UP001501470">
    <property type="component" value="Unassembled WGS sequence"/>
</dbReference>
<name>A0ABN2CX88_9ACTN</name>
<evidence type="ECO:0000256" key="1">
    <source>
        <dbReference type="SAM" id="MobiDB-lite"/>
    </source>
</evidence>
<protein>
    <recommendedName>
        <fullName evidence="5">DUF2637 domain-containing protein</fullName>
    </recommendedName>
</protein>
<feature type="transmembrane region" description="Helical" evidence="2">
    <location>
        <begin position="78"/>
        <end position="98"/>
    </location>
</feature>
<feature type="transmembrane region" description="Helical" evidence="2">
    <location>
        <begin position="141"/>
        <end position="160"/>
    </location>
</feature>
<keyword evidence="2" id="KW-0812">Transmembrane</keyword>
<accession>A0ABN2CX88</accession>
<organism evidence="3 4">
    <name type="scientific">Dactylosporangium maewongense</name>
    <dbReference type="NCBI Taxonomy" id="634393"/>
    <lineage>
        <taxon>Bacteria</taxon>
        <taxon>Bacillati</taxon>
        <taxon>Actinomycetota</taxon>
        <taxon>Actinomycetes</taxon>
        <taxon>Micromonosporales</taxon>
        <taxon>Micromonosporaceae</taxon>
        <taxon>Dactylosporangium</taxon>
    </lineage>
</organism>
<keyword evidence="2" id="KW-1133">Transmembrane helix</keyword>
<sequence length="387" mass="41418">MTASDYPSDALPSAPTTAVNPGLRRTAERKIESLSAEIADLERTRRWINTAVWGIALGVMVYGAINVTGLLIDHDVWIKVAWLLSFMIDLAMCVGLMGDRVLHRYGRRDGWVTALRWLTAAMTLVLNTAKPALSRDWVGVGIHTVGPVLLILVAEGAGSFQRQLTEIIRQLQAELAELELATAGRTVITEPRGDHTSLVEQSIDGERPGSGLESRAATQSSSLAVSDAPMPGGPTLAATPPPSRETKAEASATISRVTEAQTVRSVSPDAETSGPETAQPESAAEARVERDEGANETTMPEPKNETASPPGLLTLEPGVPIKEAMWKYWQACRDAGQAVNGADLDRVFGSNNYGRRTIKEWVDTGRITQAEADAARSGLRPHAVSAG</sequence>
<evidence type="ECO:0008006" key="5">
    <source>
        <dbReference type="Google" id="ProtNLM"/>
    </source>
</evidence>
<evidence type="ECO:0000313" key="4">
    <source>
        <dbReference type="Proteomes" id="UP001501470"/>
    </source>
</evidence>
<evidence type="ECO:0000256" key="2">
    <source>
        <dbReference type="SAM" id="Phobius"/>
    </source>
</evidence>
<comment type="caution">
    <text evidence="3">The sequence shown here is derived from an EMBL/GenBank/DDBJ whole genome shotgun (WGS) entry which is preliminary data.</text>
</comment>